<dbReference type="Proteomes" id="UP000399692">
    <property type="component" value="Unassembled WGS sequence"/>
</dbReference>
<dbReference type="GO" id="GO:0008233">
    <property type="term" value="F:peptidase activity"/>
    <property type="evidence" value="ECO:0007669"/>
    <property type="project" value="UniProtKB-KW"/>
</dbReference>
<dbReference type="PIRSF" id="PIRSF010372">
    <property type="entry name" value="PaiB"/>
    <property type="match status" value="1"/>
</dbReference>
<dbReference type="SUPFAM" id="SSF50475">
    <property type="entry name" value="FMN-binding split barrel"/>
    <property type="match status" value="1"/>
</dbReference>
<proteinExistence type="predicted"/>
<keyword evidence="2" id="KW-0645">Protease</keyword>
<feature type="compositionally biased region" description="Polar residues" evidence="1">
    <location>
        <begin position="192"/>
        <end position="203"/>
    </location>
</feature>
<dbReference type="InterPro" id="IPR012349">
    <property type="entry name" value="Split_barrel_FMN-bd"/>
</dbReference>
<evidence type="ECO:0000313" key="3">
    <source>
        <dbReference type="Proteomes" id="UP000399692"/>
    </source>
</evidence>
<dbReference type="PANTHER" id="PTHR35802:SF1">
    <property type="entry name" value="PROTEASE SYNTHASE AND SPORULATION PROTEIN PAI 2"/>
    <property type="match status" value="1"/>
</dbReference>
<dbReference type="GO" id="GO:0006508">
    <property type="term" value="P:proteolysis"/>
    <property type="evidence" value="ECO:0007669"/>
    <property type="project" value="UniProtKB-KW"/>
</dbReference>
<evidence type="ECO:0000256" key="1">
    <source>
        <dbReference type="SAM" id="MobiDB-lite"/>
    </source>
</evidence>
<protein>
    <submittedName>
        <fullName evidence="2">Protease synthase and sporulation protein PAI 2</fullName>
    </submittedName>
</protein>
<accession>A0A5E6SRZ9</accession>
<dbReference type="RefSeq" id="WP_150570339.1">
    <property type="nucleotide sequence ID" value="NZ_CABVHF010000006.1"/>
</dbReference>
<organism evidence="2 3">
    <name type="scientific">Pseudomonas fluorescens</name>
    <dbReference type="NCBI Taxonomy" id="294"/>
    <lineage>
        <taxon>Bacteria</taxon>
        <taxon>Pseudomonadati</taxon>
        <taxon>Pseudomonadota</taxon>
        <taxon>Gammaproteobacteria</taxon>
        <taxon>Pseudomonadales</taxon>
        <taxon>Pseudomonadaceae</taxon>
        <taxon>Pseudomonas</taxon>
    </lineage>
</organism>
<keyword evidence="2" id="KW-0378">Hydrolase</keyword>
<dbReference type="Gene3D" id="2.30.110.10">
    <property type="entry name" value="Electron Transport, Fmn-binding Protein, Chain A"/>
    <property type="match status" value="1"/>
</dbReference>
<name>A0A5E6SRZ9_PSEFL</name>
<dbReference type="AlphaFoldDB" id="A0A5E6SRZ9"/>
<feature type="region of interest" description="Disordered" evidence="1">
    <location>
        <begin position="189"/>
        <end position="209"/>
    </location>
</feature>
<reference evidence="2 3" key="1">
    <citation type="submission" date="2019-09" db="EMBL/GenBank/DDBJ databases">
        <authorList>
            <person name="Chandra G."/>
            <person name="Truman W A."/>
        </authorList>
    </citation>
    <scope>NUCLEOTIDE SEQUENCE [LARGE SCALE GENOMIC DNA]</scope>
    <source>
        <strain evidence="2">PS631</strain>
    </source>
</reference>
<dbReference type="OrthoDB" id="9794948at2"/>
<gene>
    <name evidence="2" type="primary">paiB</name>
    <name evidence="2" type="ORF">PS631_02445</name>
</gene>
<dbReference type="EMBL" id="CABVHF010000006">
    <property type="protein sequence ID" value="VVM83112.1"/>
    <property type="molecule type" value="Genomic_DNA"/>
</dbReference>
<dbReference type="PANTHER" id="PTHR35802">
    <property type="entry name" value="PROTEASE SYNTHASE AND SPORULATION PROTEIN PAI 2"/>
    <property type="match status" value="1"/>
</dbReference>
<sequence length="209" mass="22995">MYNSKPHQEHDLQRLQQQMLETRLAVLITHGEQGLLASHIPVLIDTGEGEYGTVYGHLARANRQWQELQQGSEALLVFAGADAYVSPSFYPSKAATHKVVPTWNYLAVHAYGSAEVIEDGAALLDIVSHLTDRHEQGRDTPWQVGDAPSDYIEGMLRAIVGFRLPISRIQGARKLSQNRSAEDVAGVRDGLASSTDAQDNQLAAQMRPL</sequence>
<dbReference type="InterPro" id="IPR007396">
    <property type="entry name" value="TR_PAI2-type"/>
</dbReference>
<dbReference type="Pfam" id="PF04299">
    <property type="entry name" value="FMN_bind_2"/>
    <property type="match status" value="1"/>
</dbReference>
<evidence type="ECO:0000313" key="2">
    <source>
        <dbReference type="EMBL" id="VVM83112.1"/>
    </source>
</evidence>